<sequence>MEGRAEKGKACPGNYLSSQKADHINELDVYVRLAVDYMLMRFVTFRKTLQIRGRKS</sequence>
<dbReference type="Proteomes" id="UP000887569">
    <property type="component" value="Unplaced"/>
</dbReference>
<name>A0A915BEA5_PARUN</name>
<accession>A0A915BEA5</accession>
<protein>
    <submittedName>
        <fullName evidence="2">Tryptophan-rich basic protein</fullName>
    </submittedName>
</protein>
<reference evidence="2" key="1">
    <citation type="submission" date="2022-11" db="UniProtKB">
        <authorList>
            <consortium name="WormBaseParasite"/>
        </authorList>
    </citation>
    <scope>IDENTIFICATION</scope>
</reference>
<evidence type="ECO:0000313" key="2">
    <source>
        <dbReference type="WBParaSite" id="PgR036_g041_t04"/>
    </source>
</evidence>
<dbReference type="AlphaFoldDB" id="A0A915BEA5"/>
<keyword evidence="1" id="KW-1185">Reference proteome</keyword>
<proteinExistence type="predicted"/>
<dbReference type="WBParaSite" id="PgR036_g041_t04">
    <property type="protein sequence ID" value="PgR036_g041_t04"/>
    <property type="gene ID" value="PgR036_g041"/>
</dbReference>
<evidence type="ECO:0000313" key="1">
    <source>
        <dbReference type="Proteomes" id="UP000887569"/>
    </source>
</evidence>
<organism evidence="1 2">
    <name type="scientific">Parascaris univalens</name>
    <name type="common">Nematode worm</name>
    <dbReference type="NCBI Taxonomy" id="6257"/>
    <lineage>
        <taxon>Eukaryota</taxon>
        <taxon>Metazoa</taxon>
        <taxon>Ecdysozoa</taxon>
        <taxon>Nematoda</taxon>
        <taxon>Chromadorea</taxon>
        <taxon>Rhabditida</taxon>
        <taxon>Spirurina</taxon>
        <taxon>Ascaridomorpha</taxon>
        <taxon>Ascaridoidea</taxon>
        <taxon>Ascarididae</taxon>
        <taxon>Parascaris</taxon>
    </lineage>
</organism>